<comment type="caution">
    <text evidence="2">The sequence shown here is derived from an EMBL/GenBank/DDBJ whole genome shotgun (WGS) entry which is preliminary data.</text>
</comment>
<proteinExistence type="predicted"/>
<evidence type="ECO:0008006" key="4">
    <source>
        <dbReference type="Google" id="ProtNLM"/>
    </source>
</evidence>
<sequence>MPDTNASSRRPGPPSFRSFLLVAVPTLLVLVVAGIGWRVLAAPDLRYGFAAPDPWAEECLGGESNIVEVLGWAEAPVSSPGIADFGGAFKEYACDWDWQPDPDEHRGQRLSLRIVVFEDTDSSGFDGERSESAVGGWVIESEQVEGFEHGLCRRATSEVESWAFECMASDGNLELKVTSRPLGSEADFDSAAFGPGAVPIEDLTVELGELVRSAFAD</sequence>
<organism evidence="2 3">
    <name type="scientific">Glycomyces endophyticus</name>
    <dbReference type="NCBI Taxonomy" id="480996"/>
    <lineage>
        <taxon>Bacteria</taxon>
        <taxon>Bacillati</taxon>
        <taxon>Actinomycetota</taxon>
        <taxon>Actinomycetes</taxon>
        <taxon>Glycomycetales</taxon>
        <taxon>Glycomycetaceae</taxon>
        <taxon>Glycomyces</taxon>
    </lineage>
</organism>
<keyword evidence="3" id="KW-1185">Reference proteome</keyword>
<feature type="transmembrane region" description="Helical" evidence="1">
    <location>
        <begin position="20"/>
        <end position="40"/>
    </location>
</feature>
<evidence type="ECO:0000313" key="2">
    <source>
        <dbReference type="EMBL" id="GAA1689082.1"/>
    </source>
</evidence>
<keyword evidence="1" id="KW-1133">Transmembrane helix</keyword>
<reference evidence="3" key="1">
    <citation type="journal article" date="2019" name="Int. J. Syst. Evol. Microbiol.">
        <title>The Global Catalogue of Microorganisms (GCM) 10K type strain sequencing project: providing services to taxonomists for standard genome sequencing and annotation.</title>
        <authorList>
            <consortium name="The Broad Institute Genomics Platform"/>
            <consortium name="The Broad Institute Genome Sequencing Center for Infectious Disease"/>
            <person name="Wu L."/>
            <person name="Ma J."/>
        </authorList>
    </citation>
    <scope>NUCLEOTIDE SEQUENCE [LARGE SCALE GENOMIC DNA]</scope>
    <source>
        <strain evidence="3">JCM 16001</strain>
    </source>
</reference>
<dbReference type="EMBL" id="BAAAQF010000021">
    <property type="protein sequence ID" value="GAA1689082.1"/>
    <property type="molecule type" value="Genomic_DNA"/>
</dbReference>
<keyword evidence="1" id="KW-0472">Membrane</keyword>
<dbReference type="Proteomes" id="UP001499851">
    <property type="component" value="Unassembled WGS sequence"/>
</dbReference>
<accession>A0ABP4TJ56</accession>
<keyword evidence="1" id="KW-0812">Transmembrane</keyword>
<gene>
    <name evidence="2" type="ORF">GCM10009830_40800</name>
</gene>
<name>A0ABP4TJ56_9ACTN</name>
<protein>
    <recommendedName>
        <fullName evidence="4">DUF3558 domain-containing protein</fullName>
    </recommendedName>
</protein>
<evidence type="ECO:0000313" key="3">
    <source>
        <dbReference type="Proteomes" id="UP001499851"/>
    </source>
</evidence>
<evidence type="ECO:0000256" key="1">
    <source>
        <dbReference type="SAM" id="Phobius"/>
    </source>
</evidence>